<comment type="caution">
    <text evidence="2">The sequence shown here is derived from an EMBL/GenBank/DDBJ whole genome shotgun (WGS) entry which is preliminary data.</text>
</comment>
<keyword evidence="3" id="KW-1185">Reference proteome</keyword>
<dbReference type="RefSeq" id="WP_108171165.1">
    <property type="nucleotide sequence ID" value="NZ_QBKQ01000001.1"/>
</dbReference>
<evidence type="ECO:0000313" key="3">
    <source>
        <dbReference type="Proteomes" id="UP000244174"/>
    </source>
</evidence>
<dbReference type="EMBL" id="QBKQ01000001">
    <property type="protein sequence ID" value="PTX45283.1"/>
    <property type="molecule type" value="Genomic_DNA"/>
</dbReference>
<accession>A0A2T6AN87</accession>
<feature type="chain" id="PRO_5015495693" description="PepSY domain-containing protein" evidence="1">
    <location>
        <begin position="24"/>
        <end position="111"/>
    </location>
</feature>
<gene>
    <name evidence="2" type="ORF">C8P64_1277</name>
</gene>
<evidence type="ECO:0008006" key="4">
    <source>
        <dbReference type="Google" id="ProtNLM"/>
    </source>
</evidence>
<evidence type="ECO:0000313" key="2">
    <source>
        <dbReference type="EMBL" id="PTX45283.1"/>
    </source>
</evidence>
<name>A0A2T6AN87_9FLAO</name>
<dbReference type="AlphaFoldDB" id="A0A2T6AN87"/>
<feature type="signal peptide" evidence="1">
    <location>
        <begin position="1"/>
        <end position="23"/>
    </location>
</feature>
<organism evidence="2 3">
    <name type="scientific">Christiangramia gaetbulicola</name>
    <dbReference type="NCBI Taxonomy" id="703340"/>
    <lineage>
        <taxon>Bacteria</taxon>
        <taxon>Pseudomonadati</taxon>
        <taxon>Bacteroidota</taxon>
        <taxon>Flavobacteriia</taxon>
        <taxon>Flavobacteriales</taxon>
        <taxon>Flavobacteriaceae</taxon>
        <taxon>Christiangramia</taxon>
    </lineage>
</organism>
<dbReference type="SUPFAM" id="SSF160574">
    <property type="entry name" value="BT0923-like"/>
    <property type="match status" value="1"/>
</dbReference>
<protein>
    <recommendedName>
        <fullName evidence="4">PepSY domain-containing protein</fullName>
    </recommendedName>
</protein>
<dbReference type="OrthoDB" id="1099258at2"/>
<keyword evidence="1" id="KW-0732">Signal</keyword>
<evidence type="ECO:0000256" key="1">
    <source>
        <dbReference type="SAM" id="SignalP"/>
    </source>
</evidence>
<dbReference type="Proteomes" id="UP000244174">
    <property type="component" value="Unassembled WGS sequence"/>
</dbReference>
<dbReference type="Gene3D" id="3.10.450.360">
    <property type="match status" value="1"/>
</dbReference>
<proteinExistence type="predicted"/>
<sequence>MKKIALSIMTVGALFFGTQSTYAQEEEMEEVEAIEMEVQEETFASVDVAELPQAVKDAVALDYAGAETSEAWVKTKDETKIYKLKLDVNGETKKVYVDQDGKWLEKEDKDS</sequence>
<reference evidence="2 3" key="1">
    <citation type="submission" date="2018-04" db="EMBL/GenBank/DDBJ databases">
        <title>Genomic Encyclopedia of Archaeal and Bacterial Type Strains, Phase II (KMG-II): from individual species to whole genera.</title>
        <authorList>
            <person name="Goeker M."/>
        </authorList>
    </citation>
    <scope>NUCLEOTIDE SEQUENCE [LARGE SCALE GENOMIC DNA]</scope>
    <source>
        <strain evidence="2 3">DSM 23082</strain>
    </source>
</reference>